<dbReference type="InterPro" id="IPR020945">
    <property type="entry name" value="DMSO/NO3_reduct_chaperone"/>
</dbReference>
<dbReference type="Proteomes" id="UP000553059">
    <property type="component" value="Unassembled WGS sequence"/>
</dbReference>
<evidence type="ECO:0000256" key="1">
    <source>
        <dbReference type="ARBA" id="ARBA00023186"/>
    </source>
</evidence>
<dbReference type="PANTHER" id="PTHR34227">
    <property type="entry name" value="CHAPERONE PROTEIN YCDY"/>
    <property type="match status" value="1"/>
</dbReference>
<dbReference type="Pfam" id="PF02613">
    <property type="entry name" value="Nitrate_red_del"/>
    <property type="match status" value="1"/>
</dbReference>
<name>A0A7C6Z5M0_9FIRM</name>
<keyword evidence="1" id="KW-0143">Chaperone</keyword>
<protein>
    <submittedName>
        <fullName evidence="2">Molecular chaperone TorD family protein</fullName>
    </submittedName>
</protein>
<organism evidence="2 3">
    <name type="scientific">Desulfitobacterium dehalogenans</name>
    <dbReference type="NCBI Taxonomy" id="36854"/>
    <lineage>
        <taxon>Bacteria</taxon>
        <taxon>Bacillati</taxon>
        <taxon>Bacillota</taxon>
        <taxon>Clostridia</taxon>
        <taxon>Eubacteriales</taxon>
        <taxon>Desulfitobacteriaceae</taxon>
        <taxon>Desulfitobacterium</taxon>
    </lineage>
</organism>
<dbReference type="InterPro" id="IPR050289">
    <property type="entry name" value="TorD/DmsD_chaperones"/>
</dbReference>
<dbReference type="PANTHER" id="PTHR34227:SF1">
    <property type="entry name" value="DIMETHYL SULFOXIDE REDUCTASE CHAPERONE-RELATED"/>
    <property type="match status" value="1"/>
</dbReference>
<dbReference type="InterPro" id="IPR036411">
    <property type="entry name" value="TorD-like_sf"/>
</dbReference>
<proteinExistence type="predicted"/>
<dbReference type="EMBL" id="DUTF01000303">
    <property type="protein sequence ID" value="HHY27828.1"/>
    <property type="molecule type" value="Genomic_DNA"/>
</dbReference>
<dbReference type="Gene3D" id="1.10.3480.10">
    <property type="entry name" value="TorD-like"/>
    <property type="match status" value="1"/>
</dbReference>
<dbReference type="AlphaFoldDB" id="A0A7C6Z5M0"/>
<comment type="caution">
    <text evidence="2">The sequence shown here is derived from an EMBL/GenBank/DDBJ whole genome shotgun (WGS) entry which is preliminary data.</text>
</comment>
<gene>
    <name evidence="2" type="ORF">GX523_13995</name>
</gene>
<dbReference type="SUPFAM" id="SSF89155">
    <property type="entry name" value="TorD-like"/>
    <property type="match status" value="1"/>
</dbReference>
<accession>A0A7C6Z5M0</accession>
<sequence length="234" mass="27740">MNNNKSILQIEPLLETRVFIYDLLRRAFLQEPTPEFLAFINDRSLFENFPFQEEQKDIAEGAAQILTLIYEKDLTSLEVFDSLHWDYTRMFIGPDRLPAPLWESAYLSKERLLFQERTLQVRQAYLKYHFLPRNFMQEADDHLGLELDFMYQLTLQAQEVMNEENMEKLQQIFADQKDFLENHLLQWVPELVLKIRENAGFSFYPGIAKILKGFLTLDLEALEELIDSTQCCVK</sequence>
<evidence type="ECO:0000313" key="2">
    <source>
        <dbReference type="EMBL" id="HHY27828.1"/>
    </source>
</evidence>
<reference evidence="2 3" key="1">
    <citation type="journal article" date="2020" name="Biotechnol. Biofuels">
        <title>New insights from the biogas microbiome by comprehensive genome-resolved metagenomics of nearly 1600 species originating from multiple anaerobic digesters.</title>
        <authorList>
            <person name="Campanaro S."/>
            <person name="Treu L."/>
            <person name="Rodriguez-R L.M."/>
            <person name="Kovalovszki A."/>
            <person name="Ziels R.M."/>
            <person name="Maus I."/>
            <person name="Zhu X."/>
            <person name="Kougias P.G."/>
            <person name="Basile A."/>
            <person name="Luo G."/>
            <person name="Schluter A."/>
            <person name="Konstantinidis K.T."/>
            <person name="Angelidaki I."/>
        </authorList>
    </citation>
    <scope>NUCLEOTIDE SEQUENCE [LARGE SCALE GENOMIC DNA]</scope>
    <source>
        <strain evidence="2">AS05jafATM_4</strain>
    </source>
</reference>
<evidence type="ECO:0000313" key="3">
    <source>
        <dbReference type="Proteomes" id="UP000553059"/>
    </source>
</evidence>